<dbReference type="STRING" id="1802391.A3D72_00445"/>
<dbReference type="EMBL" id="MGDZ01000036">
    <property type="protein sequence ID" value="OGL73328.1"/>
    <property type="molecule type" value="Genomic_DNA"/>
</dbReference>
<organism evidence="2 3">
    <name type="scientific">Candidatus Uhrbacteria bacterium RIFCSPHIGHO2_02_FULL_57_19</name>
    <dbReference type="NCBI Taxonomy" id="1802391"/>
    <lineage>
        <taxon>Bacteria</taxon>
        <taxon>Candidatus Uhriibacteriota</taxon>
    </lineage>
</organism>
<evidence type="ECO:0000313" key="2">
    <source>
        <dbReference type="EMBL" id="OGL73328.1"/>
    </source>
</evidence>
<evidence type="ECO:0000256" key="1">
    <source>
        <dbReference type="SAM" id="Phobius"/>
    </source>
</evidence>
<dbReference type="AlphaFoldDB" id="A0A1F7U678"/>
<name>A0A1F7U678_9BACT</name>
<accession>A0A1F7U678</accession>
<proteinExistence type="predicted"/>
<evidence type="ECO:0000313" key="3">
    <source>
        <dbReference type="Proteomes" id="UP000176303"/>
    </source>
</evidence>
<keyword evidence="1" id="KW-0812">Transmembrane</keyword>
<keyword evidence="1" id="KW-0472">Membrane</keyword>
<feature type="transmembrane region" description="Helical" evidence="1">
    <location>
        <begin position="21"/>
        <end position="39"/>
    </location>
</feature>
<protein>
    <submittedName>
        <fullName evidence="2">Uncharacterized protein</fullName>
    </submittedName>
</protein>
<keyword evidence="1" id="KW-1133">Transmembrane helix</keyword>
<comment type="caution">
    <text evidence="2">The sequence shown here is derived from an EMBL/GenBank/DDBJ whole genome shotgun (WGS) entry which is preliminary data.</text>
</comment>
<reference evidence="2 3" key="1">
    <citation type="journal article" date="2016" name="Nat. Commun.">
        <title>Thousands of microbial genomes shed light on interconnected biogeochemical processes in an aquifer system.</title>
        <authorList>
            <person name="Anantharaman K."/>
            <person name="Brown C.T."/>
            <person name="Hug L.A."/>
            <person name="Sharon I."/>
            <person name="Castelle C.J."/>
            <person name="Probst A.J."/>
            <person name="Thomas B.C."/>
            <person name="Singh A."/>
            <person name="Wilkins M.J."/>
            <person name="Karaoz U."/>
            <person name="Brodie E.L."/>
            <person name="Williams K.H."/>
            <person name="Hubbard S.S."/>
            <person name="Banfield J.F."/>
        </authorList>
    </citation>
    <scope>NUCLEOTIDE SEQUENCE [LARGE SCALE GENOMIC DNA]</scope>
</reference>
<gene>
    <name evidence="2" type="ORF">A3D72_00445</name>
</gene>
<dbReference type="Proteomes" id="UP000176303">
    <property type="component" value="Unassembled WGS sequence"/>
</dbReference>
<sequence length="77" mass="9097">MPKEQPKDRSSVWKRRISREIGILALGIMIVGILVWIYVVSSGIRDLRRHTNAIDRAIDQQEIRLDQLEDQVQRFRL</sequence>